<dbReference type="RefSeq" id="WP_145924504.1">
    <property type="nucleotide sequence ID" value="NZ_CP104550.1"/>
</dbReference>
<keyword evidence="3" id="KW-1185">Reference proteome</keyword>
<dbReference type="Proteomes" id="UP001065373">
    <property type="component" value="Chromosome"/>
</dbReference>
<protein>
    <submittedName>
        <fullName evidence="2">Uncharacterized protein</fullName>
    </submittedName>
</protein>
<evidence type="ECO:0000313" key="2">
    <source>
        <dbReference type="EMBL" id="UXH31959.1"/>
    </source>
</evidence>
<dbReference type="AlphaFoldDB" id="A0A9E7RTK1"/>
<dbReference type="EMBL" id="JAXUHJ010000010">
    <property type="protein sequence ID" value="MEJ8543291.1"/>
    <property type="molecule type" value="Genomic_DNA"/>
</dbReference>
<accession>A0A9E7RTK1</accession>
<evidence type="ECO:0000313" key="1">
    <source>
        <dbReference type="EMBL" id="MEJ8543291.1"/>
    </source>
</evidence>
<gene>
    <name evidence="2" type="ORF">N5910_01240</name>
    <name evidence="1" type="ORF">U2150_07290</name>
</gene>
<dbReference type="Proteomes" id="UP001369247">
    <property type="component" value="Unassembled WGS sequence"/>
</dbReference>
<dbReference type="EMBL" id="CP104550">
    <property type="protein sequence ID" value="UXH31959.1"/>
    <property type="molecule type" value="Genomic_DNA"/>
</dbReference>
<reference evidence="2" key="1">
    <citation type="submission" date="2022-09" db="EMBL/GenBank/DDBJ databases">
        <title>Characterization of three MwoI isoschizomers from sequenced genome and metagenomes.</title>
        <authorList>
            <person name="Fomenkov A."/>
            <person name="Xu S.Y."/>
            <person name="Roberts R.J."/>
        </authorList>
    </citation>
    <scope>NUCLEOTIDE SEQUENCE</scope>
    <source>
        <strain evidence="2">DSM 2970</strain>
    </source>
</reference>
<sequence>MTNNDFHHPPHLEVDDLHMTRAVPVLTHEKEPVCIMVTVKFMVPVEQRIGRGMENNAEKTINLNTMDLNIKLR</sequence>
<dbReference type="GeneID" id="75105834"/>
<proteinExistence type="predicted"/>
<organism evidence="2">
    <name type="scientific">Methanothermobacter wolfeii</name>
    <name type="common">Methanobacterium wolfei</name>
    <dbReference type="NCBI Taxonomy" id="145261"/>
    <lineage>
        <taxon>Archaea</taxon>
        <taxon>Methanobacteriati</taxon>
        <taxon>Methanobacteriota</taxon>
        <taxon>Methanomada group</taxon>
        <taxon>Methanobacteria</taxon>
        <taxon>Methanobacteriales</taxon>
        <taxon>Methanobacteriaceae</taxon>
        <taxon>Methanothermobacter</taxon>
    </lineage>
</organism>
<reference evidence="1 3" key="2">
    <citation type="submission" date="2023-12" db="EMBL/GenBank/DDBJ databases">
        <title>Phenotypic and Genomic Characterization of Methanothermobacter wolfeii Strain BSEL, a CO2-Capturing Archaeon with Minimal Nutrient Requirements.</title>
        <authorList>
            <person name="Ale Enriquez F."/>
            <person name="Ahring B.K."/>
        </authorList>
    </citation>
    <scope>NUCLEOTIDE SEQUENCE [LARGE SCALE GENOMIC DNA]</scope>
    <source>
        <strain evidence="1 3">BSEL-1</strain>
    </source>
</reference>
<evidence type="ECO:0000313" key="3">
    <source>
        <dbReference type="Proteomes" id="UP001369247"/>
    </source>
</evidence>
<name>A0A9E7RTK1_METWO</name>